<dbReference type="OrthoDB" id="2063617at2"/>
<evidence type="ECO:0000313" key="2">
    <source>
        <dbReference type="EMBL" id="SDX83899.1"/>
    </source>
</evidence>
<organism evidence="2 3">
    <name type="scientific">Tepidimicrobium xylanilyticum</name>
    <dbReference type="NCBI Taxonomy" id="1123352"/>
    <lineage>
        <taxon>Bacteria</taxon>
        <taxon>Bacillati</taxon>
        <taxon>Bacillota</taxon>
        <taxon>Tissierellia</taxon>
        <taxon>Tissierellales</taxon>
        <taxon>Tepidimicrobiaceae</taxon>
        <taxon>Tepidimicrobium</taxon>
    </lineage>
</organism>
<dbReference type="EMBL" id="FNNG01000025">
    <property type="protein sequence ID" value="SDX83899.1"/>
    <property type="molecule type" value="Genomic_DNA"/>
</dbReference>
<reference evidence="2 3" key="1">
    <citation type="submission" date="2016-10" db="EMBL/GenBank/DDBJ databases">
        <authorList>
            <person name="de Groot N.N."/>
        </authorList>
    </citation>
    <scope>NUCLEOTIDE SEQUENCE [LARGE SCALE GENOMIC DNA]</scope>
    <source>
        <strain evidence="2 3">DSM 23310</strain>
    </source>
</reference>
<gene>
    <name evidence="1" type="ORF">SAMN05660923_03007</name>
    <name evidence="2" type="ORF">SAMN05660923_03024</name>
</gene>
<dbReference type="Pfam" id="PF20765">
    <property type="entry name" value="Phage_tail_terminator_8"/>
    <property type="match status" value="1"/>
</dbReference>
<evidence type="ECO:0008006" key="4">
    <source>
        <dbReference type="Google" id="ProtNLM"/>
    </source>
</evidence>
<evidence type="ECO:0000313" key="3">
    <source>
        <dbReference type="Proteomes" id="UP000198828"/>
    </source>
</evidence>
<sequence length="145" mass="17236">MKDEVRKAISRKINSFRDKDTKIYSETIEQGFQEPCFFVKEVNTSHERELGNRYKRDHLYDIHYFPNPNSPTKNADMRAMAEVLYEQMEYIEVAGRALRGYDMNHRIADGVLHFFVRYPIFVRKEIDPIPKMENLEIEGGLKDDK</sequence>
<dbReference type="InterPro" id="IPR049254">
    <property type="entry name" value="Phage_tail_terminator"/>
</dbReference>
<dbReference type="RefSeq" id="WP_093755092.1">
    <property type="nucleotide sequence ID" value="NZ_FNNG01000024.1"/>
</dbReference>
<accession>A0A1H3F117</accession>
<dbReference type="Proteomes" id="UP000198828">
    <property type="component" value="Unassembled WGS sequence"/>
</dbReference>
<keyword evidence="3" id="KW-1185">Reference proteome</keyword>
<dbReference type="AlphaFoldDB" id="A0A1H3F117"/>
<dbReference type="EMBL" id="FNNG01000024">
    <property type="protein sequence ID" value="SDX82816.1"/>
    <property type="molecule type" value="Genomic_DNA"/>
</dbReference>
<name>A0A1H3F117_9FIRM</name>
<proteinExistence type="predicted"/>
<evidence type="ECO:0000313" key="1">
    <source>
        <dbReference type="EMBL" id="SDX82816.1"/>
    </source>
</evidence>
<protein>
    <recommendedName>
        <fullName evidence="4">Phage protein</fullName>
    </recommendedName>
</protein>